<dbReference type="EMBL" id="CAJZCX010000004">
    <property type="protein sequence ID" value="CAG9474097.1"/>
    <property type="molecule type" value="Genomic_DNA"/>
</dbReference>
<name>A0A8S4HBB8_PLAVI</name>
<comment type="caution">
    <text evidence="1">The sequence shown here is derived from an EMBL/GenBank/DDBJ whole genome shotgun (WGS) entry which is preliminary data.</text>
</comment>
<reference evidence="1" key="1">
    <citation type="submission" date="2021-09" db="EMBL/GenBank/DDBJ databases">
        <authorList>
            <consortium name="Pathogen Informatics"/>
        </authorList>
    </citation>
    <scope>NUCLEOTIDE SEQUENCE</scope>
    <source>
        <strain evidence="1">PvW1</strain>
    </source>
</reference>
<dbReference type="Proteomes" id="UP000779233">
    <property type="component" value="Unassembled WGS sequence"/>
</dbReference>
<dbReference type="Pfam" id="PF05795">
    <property type="entry name" value="Plasmodium_Vir"/>
    <property type="match status" value="1"/>
</dbReference>
<accession>A0A8S4HBB8</accession>
<sequence>MADIVINNDPKISMTSSYYYGRFNRIEYRSFDDDDEDQCDVMNSKLENKYSKFKEFCMQLTGNLKQYDKISLIRFDNSVKCTLLNLWMYDQIYDMLKAHDEHDPHKMMGQISDIWTKYSGPTNCVILYELDDKNNFIDNKKLYDYVLNHHYINIHLATKNHVCKKNFKDYLIETEKIYKTLKAQHKTEKGYNYCMILDDFEKIHPKGELLSQLPCVQIIENEVTPSRINEPRDSPAGPSREVIEPSVSTGELGIVGAPAPRTESGTPELQGPQLSPEMSEVAEAPSTIAGTASVSLIGVSAFSYLLYKFTPVGSMFSSLLRKRNGIGSNMYRGPNDYMETMYEMSNNNPQMRSHGIGYHPV</sequence>
<evidence type="ECO:0000313" key="2">
    <source>
        <dbReference type="Proteomes" id="UP000779233"/>
    </source>
</evidence>
<dbReference type="VEuPathDB" id="PlasmoDB:PVPAM_070043500"/>
<gene>
    <name evidence="1" type="ORF">PVW1_120088000</name>
</gene>
<proteinExistence type="predicted"/>
<dbReference type="InterPro" id="IPR008780">
    <property type="entry name" value="Plasmodium_Vir"/>
</dbReference>
<protein>
    <submittedName>
        <fullName evidence="1">(malaria parasite P. vivax) hypothetical protein</fullName>
    </submittedName>
</protein>
<organism evidence="1 2">
    <name type="scientific">Plasmodium vivax</name>
    <name type="common">malaria parasite P. vivax</name>
    <dbReference type="NCBI Taxonomy" id="5855"/>
    <lineage>
        <taxon>Eukaryota</taxon>
        <taxon>Sar</taxon>
        <taxon>Alveolata</taxon>
        <taxon>Apicomplexa</taxon>
        <taxon>Aconoidasida</taxon>
        <taxon>Haemosporida</taxon>
        <taxon>Plasmodiidae</taxon>
        <taxon>Plasmodium</taxon>
        <taxon>Plasmodium (Plasmodium)</taxon>
    </lineage>
</organism>
<evidence type="ECO:0000313" key="1">
    <source>
        <dbReference type="EMBL" id="CAG9474097.1"/>
    </source>
</evidence>
<dbReference type="AlphaFoldDB" id="A0A8S4HBB8"/>